<keyword evidence="2" id="KW-1185">Reference proteome</keyword>
<evidence type="ECO:0000313" key="2">
    <source>
        <dbReference type="Proteomes" id="UP000245884"/>
    </source>
</evidence>
<evidence type="ECO:0000313" key="1">
    <source>
        <dbReference type="EMBL" id="PWN26172.1"/>
    </source>
</evidence>
<dbReference type="RefSeq" id="XP_025360784.1">
    <property type="nucleotide sequence ID" value="XM_025509612.1"/>
</dbReference>
<proteinExistence type="predicted"/>
<accession>A0A316ULK2</accession>
<gene>
    <name evidence="1" type="ORF">BDZ90DRAFT_46738</name>
</gene>
<sequence>MDGNGPFASVTIQRLRWQLACLAAVVPRLSHQAGLLSRQHAPFVGCEPCGIVPTLETVVDVFATGIDADGNVKKLDIKAARRRWKALPIMSPAQFSLHPQTVAPLPI</sequence>
<name>A0A316ULK2_9BASI</name>
<dbReference type="Proteomes" id="UP000245884">
    <property type="component" value="Unassembled WGS sequence"/>
</dbReference>
<dbReference type="EMBL" id="KZ819672">
    <property type="protein sequence ID" value="PWN26172.1"/>
    <property type="molecule type" value="Genomic_DNA"/>
</dbReference>
<dbReference type="GeneID" id="37031435"/>
<dbReference type="AlphaFoldDB" id="A0A316ULK2"/>
<protein>
    <submittedName>
        <fullName evidence="1">Uncharacterized protein</fullName>
    </submittedName>
</protein>
<organism evidence="1 2">
    <name type="scientific">Jaminaea rosea</name>
    <dbReference type="NCBI Taxonomy" id="1569628"/>
    <lineage>
        <taxon>Eukaryota</taxon>
        <taxon>Fungi</taxon>
        <taxon>Dikarya</taxon>
        <taxon>Basidiomycota</taxon>
        <taxon>Ustilaginomycotina</taxon>
        <taxon>Exobasidiomycetes</taxon>
        <taxon>Microstromatales</taxon>
        <taxon>Microstromatales incertae sedis</taxon>
        <taxon>Jaminaea</taxon>
    </lineage>
</organism>
<reference evidence="1 2" key="1">
    <citation type="journal article" date="2018" name="Mol. Biol. Evol.">
        <title>Broad Genomic Sampling Reveals a Smut Pathogenic Ancestry of the Fungal Clade Ustilaginomycotina.</title>
        <authorList>
            <person name="Kijpornyongpan T."/>
            <person name="Mondo S.J."/>
            <person name="Barry K."/>
            <person name="Sandor L."/>
            <person name="Lee J."/>
            <person name="Lipzen A."/>
            <person name="Pangilinan J."/>
            <person name="LaButti K."/>
            <person name="Hainaut M."/>
            <person name="Henrissat B."/>
            <person name="Grigoriev I.V."/>
            <person name="Spatafora J.W."/>
            <person name="Aime M.C."/>
        </authorList>
    </citation>
    <scope>NUCLEOTIDE SEQUENCE [LARGE SCALE GENOMIC DNA]</scope>
    <source>
        <strain evidence="1 2">MCA 5214</strain>
    </source>
</reference>